<gene>
    <name evidence="6" type="ORF">DMO24_19620</name>
    <name evidence="5" type="ORF">FHX36_000882</name>
</gene>
<comment type="caution">
    <text evidence="6">The sequence shown here is derived from an EMBL/GenBank/DDBJ whole genome shotgun (WGS) entry which is preliminary data.</text>
</comment>
<dbReference type="GO" id="GO:0032259">
    <property type="term" value="P:methylation"/>
    <property type="evidence" value="ECO:0007669"/>
    <property type="project" value="UniProtKB-KW"/>
</dbReference>
<dbReference type="Proteomes" id="UP000247602">
    <property type="component" value="Unassembled WGS sequence"/>
</dbReference>
<keyword evidence="1 6" id="KW-0489">Methyltransferase</keyword>
<evidence type="ECO:0000256" key="3">
    <source>
        <dbReference type="ARBA" id="ARBA00022691"/>
    </source>
</evidence>
<evidence type="ECO:0000313" key="8">
    <source>
        <dbReference type="Proteomes" id="UP000580718"/>
    </source>
</evidence>
<dbReference type="SUPFAM" id="SSF53335">
    <property type="entry name" value="S-adenosyl-L-methionine-dependent methyltransferases"/>
    <property type="match status" value="1"/>
</dbReference>
<dbReference type="Pfam" id="PF08241">
    <property type="entry name" value="Methyltransf_11"/>
    <property type="match status" value="1"/>
</dbReference>
<dbReference type="Proteomes" id="UP000580718">
    <property type="component" value="Unassembled WGS sequence"/>
</dbReference>
<dbReference type="PANTHER" id="PTHR43591">
    <property type="entry name" value="METHYLTRANSFERASE"/>
    <property type="match status" value="1"/>
</dbReference>
<dbReference type="EMBL" id="QKNV01000294">
    <property type="protein sequence ID" value="PZA19649.1"/>
    <property type="molecule type" value="Genomic_DNA"/>
</dbReference>
<dbReference type="PROSITE" id="PS01184">
    <property type="entry name" value="UBIE_2"/>
    <property type="match status" value="1"/>
</dbReference>
<dbReference type="GO" id="GO:0008757">
    <property type="term" value="F:S-adenosylmethionine-dependent methyltransferase activity"/>
    <property type="evidence" value="ECO:0007669"/>
    <property type="project" value="InterPro"/>
</dbReference>
<dbReference type="InterPro" id="IPR013216">
    <property type="entry name" value="Methyltransf_11"/>
</dbReference>
<dbReference type="CDD" id="cd02440">
    <property type="entry name" value="AdoMet_MTases"/>
    <property type="match status" value="1"/>
</dbReference>
<evidence type="ECO:0000313" key="5">
    <source>
        <dbReference type="EMBL" id="MBB3675147.1"/>
    </source>
</evidence>
<dbReference type="Gene3D" id="3.40.50.150">
    <property type="entry name" value="Vaccinia Virus protein VP39"/>
    <property type="match status" value="1"/>
</dbReference>
<dbReference type="InterPro" id="IPR023576">
    <property type="entry name" value="UbiE/COQ5_MeTrFase_CS"/>
</dbReference>
<protein>
    <submittedName>
        <fullName evidence="5 6">SAM-dependent methyltransferase</fullName>
    </submittedName>
</protein>
<dbReference type="RefSeq" id="WP_110553935.1">
    <property type="nucleotide sequence ID" value="NZ_JACIBU010000001.1"/>
</dbReference>
<reference evidence="5 8" key="2">
    <citation type="submission" date="2020-08" db="EMBL/GenBank/DDBJ databases">
        <title>Sequencing the genomes of 1000 actinobacteria strains.</title>
        <authorList>
            <person name="Klenk H.-P."/>
        </authorList>
    </citation>
    <scope>NUCLEOTIDE SEQUENCE [LARGE SCALE GENOMIC DNA]</scope>
    <source>
        <strain evidence="5 8">DSM 16678</strain>
    </source>
</reference>
<evidence type="ECO:0000313" key="7">
    <source>
        <dbReference type="Proteomes" id="UP000247602"/>
    </source>
</evidence>
<dbReference type="EMBL" id="JACIBU010000001">
    <property type="protein sequence ID" value="MBB3675147.1"/>
    <property type="molecule type" value="Genomic_DNA"/>
</dbReference>
<accession>A0A323V498</accession>
<dbReference type="InterPro" id="IPR029063">
    <property type="entry name" value="SAM-dependent_MTases_sf"/>
</dbReference>
<keyword evidence="2 6" id="KW-0808">Transferase</keyword>
<evidence type="ECO:0000259" key="4">
    <source>
        <dbReference type="Pfam" id="PF08241"/>
    </source>
</evidence>
<evidence type="ECO:0000313" key="6">
    <source>
        <dbReference type="EMBL" id="PZA19649.1"/>
    </source>
</evidence>
<keyword evidence="3" id="KW-0949">S-adenosyl-L-methionine</keyword>
<feature type="domain" description="Methyltransferase type 11" evidence="4">
    <location>
        <begin position="56"/>
        <end position="153"/>
    </location>
</feature>
<sequence>MPNESARGRAPGDVPPTLLDANRLWVDSRVRALVQQRVEAPLLLRLGGPVPGGRVLELGTGRRGTGLRLALDVFGAAHADGVELHEASVAACRAAVRDLGDRVAVQRGDATALTAAAGSYDAVFGYHVLHHADAWRDVVAEAARVLRPGGRFYSCEMTARFVDSRPLRAVSRHPADGDRPTPDGIAAACRDAGLTVAGQQTRVAGCWTALVATRR</sequence>
<keyword evidence="7" id="KW-1185">Reference proteome</keyword>
<proteinExistence type="predicted"/>
<name>A0A323V498_9ACTN</name>
<dbReference type="OrthoDB" id="9810247at2"/>
<evidence type="ECO:0000256" key="2">
    <source>
        <dbReference type="ARBA" id="ARBA00022679"/>
    </source>
</evidence>
<evidence type="ECO:0000256" key="1">
    <source>
        <dbReference type="ARBA" id="ARBA00022603"/>
    </source>
</evidence>
<dbReference type="AlphaFoldDB" id="A0A323V498"/>
<organism evidence="6 7">
    <name type="scientific">Modestobacter versicolor</name>
    <dbReference type="NCBI Taxonomy" id="429133"/>
    <lineage>
        <taxon>Bacteria</taxon>
        <taxon>Bacillati</taxon>
        <taxon>Actinomycetota</taxon>
        <taxon>Actinomycetes</taxon>
        <taxon>Geodermatophilales</taxon>
        <taxon>Geodermatophilaceae</taxon>
        <taxon>Modestobacter</taxon>
    </lineage>
</organism>
<reference evidence="6 7" key="1">
    <citation type="submission" date="2018-06" db="EMBL/GenBank/DDBJ databases">
        <title>Draft genome sequence of Modestobacter versicolor CP153-2.</title>
        <authorList>
            <person name="Gundlapally S.R."/>
        </authorList>
    </citation>
    <scope>NUCLEOTIDE SEQUENCE [LARGE SCALE GENOMIC DNA]</scope>
    <source>
        <strain evidence="6 7">CP153-2</strain>
    </source>
</reference>